<gene>
    <name evidence="1" type="ORF">FOZG_07345</name>
</gene>
<evidence type="ECO:0000313" key="1">
    <source>
        <dbReference type="EMBL" id="EWZ42412.1"/>
    </source>
</evidence>
<reference evidence="1" key="1">
    <citation type="submission" date="2011-06" db="EMBL/GenBank/DDBJ databases">
        <title>The Genome Sequence of Fusarium oxysporum Fo47.</title>
        <authorList>
            <consortium name="The Broad Institute Genome Sequencing Platform"/>
            <person name="Ma L.-J."/>
            <person name="Gale L.R."/>
            <person name="Schwartz D.C."/>
            <person name="Zhou S."/>
            <person name="Corby-Kistler H."/>
            <person name="Young S.K."/>
            <person name="Zeng Q."/>
            <person name="Gargeya S."/>
            <person name="Fitzgerald M."/>
            <person name="Haas B."/>
            <person name="Abouelleil A."/>
            <person name="Alvarado L."/>
            <person name="Arachchi H.M."/>
            <person name="Berlin A."/>
            <person name="Brown A."/>
            <person name="Chapman S.B."/>
            <person name="Chen Z."/>
            <person name="Dunbar C."/>
            <person name="Freedman E."/>
            <person name="Gearin G."/>
            <person name="Gellesch M."/>
            <person name="Goldberg J."/>
            <person name="Griggs A."/>
            <person name="Gujja S."/>
            <person name="Heiman D."/>
            <person name="Howarth C."/>
            <person name="Larson L."/>
            <person name="Lui A."/>
            <person name="MacDonald P.J.P."/>
            <person name="Mehta T."/>
            <person name="Montmayeur A."/>
            <person name="Murphy C."/>
            <person name="Neiman D."/>
            <person name="Pearson M."/>
            <person name="Priest M."/>
            <person name="Roberts A."/>
            <person name="Saif S."/>
            <person name="Shea T."/>
            <person name="Shenoy N."/>
            <person name="Sisk P."/>
            <person name="Stolte C."/>
            <person name="Sykes S."/>
            <person name="Wortman J."/>
            <person name="Nusbaum C."/>
            <person name="Birren B."/>
        </authorList>
    </citation>
    <scope>NUCLEOTIDE SEQUENCE [LARGE SCALE GENOMIC DNA]</scope>
    <source>
        <strain evidence="1">Fo47</strain>
    </source>
</reference>
<reference evidence="1" key="2">
    <citation type="submission" date="2012-06" db="EMBL/GenBank/DDBJ databases">
        <title>Annotation of the Genome Sequence of Fusarium oxysporum Fo47.</title>
        <authorList>
            <consortium name="The Broad Institute Genomics Platform"/>
            <person name="Ma L.-J."/>
            <person name="Corby-Kistler H."/>
            <person name="Broz K."/>
            <person name="Gale L.R."/>
            <person name="Jonkers W."/>
            <person name="O'Donnell K."/>
            <person name="Ploetz R."/>
            <person name="Steinberg C."/>
            <person name="Schwartz D.C."/>
            <person name="VanEtten H."/>
            <person name="Zhou S."/>
            <person name="Young S.K."/>
            <person name="Zeng Q."/>
            <person name="Gargeya S."/>
            <person name="Fitzgerald M."/>
            <person name="Abouelleil A."/>
            <person name="Alvarado L."/>
            <person name="Chapman S.B."/>
            <person name="Gainer-Dewar J."/>
            <person name="Goldberg J."/>
            <person name="Griggs A."/>
            <person name="Gujja S."/>
            <person name="Hansen M."/>
            <person name="Howarth C."/>
            <person name="Imamovic A."/>
            <person name="Ireland A."/>
            <person name="Larimer J."/>
            <person name="McCowan C."/>
            <person name="Murphy C."/>
            <person name="Pearson M."/>
            <person name="Poon T.W."/>
            <person name="Priest M."/>
            <person name="Roberts A."/>
            <person name="Saif S."/>
            <person name="Shea T."/>
            <person name="Sykes S."/>
            <person name="Wortman J."/>
            <person name="Nusbaum C."/>
            <person name="Birren B."/>
        </authorList>
    </citation>
    <scope>NUCLEOTIDE SEQUENCE</scope>
    <source>
        <strain evidence="1">Fo47</strain>
    </source>
</reference>
<accession>W9KDD9</accession>
<dbReference type="Proteomes" id="UP000030766">
    <property type="component" value="Unassembled WGS sequence"/>
</dbReference>
<name>W9KDD9_FUSOX</name>
<organism evidence="1">
    <name type="scientific">Fusarium oxysporum Fo47</name>
    <dbReference type="NCBI Taxonomy" id="660027"/>
    <lineage>
        <taxon>Eukaryota</taxon>
        <taxon>Fungi</taxon>
        <taxon>Dikarya</taxon>
        <taxon>Ascomycota</taxon>
        <taxon>Pezizomycotina</taxon>
        <taxon>Sordariomycetes</taxon>
        <taxon>Hypocreomycetidae</taxon>
        <taxon>Hypocreales</taxon>
        <taxon>Nectriaceae</taxon>
        <taxon>Fusarium</taxon>
        <taxon>Fusarium oxysporum species complex</taxon>
    </lineage>
</organism>
<dbReference type="VEuPathDB" id="FungiDB:FOZG_07345"/>
<dbReference type="HOGENOM" id="CLU_3392332_0_0_1"/>
<dbReference type="EMBL" id="JH717899">
    <property type="protein sequence ID" value="EWZ42412.1"/>
    <property type="molecule type" value="Genomic_DNA"/>
</dbReference>
<dbReference type="AlphaFoldDB" id="W9KDD9"/>
<protein>
    <submittedName>
        <fullName evidence="1">Uncharacterized protein</fullName>
    </submittedName>
</protein>
<sequence length="32" mass="3334">MTLNGPCPRETVAPKVHLEAQASTIAGAPFIL</sequence>
<proteinExistence type="predicted"/>